<protein>
    <submittedName>
        <fullName evidence="10">Guanylyl cyclase, related</fullName>
    </submittedName>
</protein>
<reference evidence="10" key="1">
    <citation type="submission" date="2013-10" db="EMBL/GenBank/DDBJ databases">
        <title>Genomic analysis of the causative agents of coccidiosis in chickens.</title>
        <authorList>
            <person name="Reid A.J."/>
            <person name="Blake D."/>
            <person name="Billington K."/>
            <person name="Browne H."/>
            <person name="Dunn M."/>
            <person name="Hung S."/>
            <person name="Kawahara F."/>
            <person name="Miranda-Saavedra D."/>
            <person name="Mourier T."/>
            <person name="Nagra H."/>
            <person name="Otto T.D."/>
            <person name="Rawlings N."/>
            <person name="Sanchez A."/>
            <person name="Sanders M."/>
            <person name="Subramaniam C."/>
            <person name="Tay Y."/>
            <person name="Dear P."/>
            <person name="Doerig C."/>
            <person name="Gruber A."/>
            <person name="Parkinson J."/>
            <person name="Shirley M."/>
            <person name="Wan K.L."/>
            <person name="Berriman M."/>
            <person name="Tomley F."/>
            <person name="Pain A."/>
        </authorList>
    </citation>
    <scope>NUCLEOTIDE SEQUENCE [LARGE SCALE GENOMIC DNA]</scope>
    <source>
        <strain evidence="10">Houghton</strain>
    </source>
</reference>
<keyword evidence="3" id="KW-0547">Nucleotide-binding</keyword>
<reference evidence="10" key="2">
    <citation type="submission" date="2013-10" db="EMBL/GenBank/DDBJ databases">
        <authorList>
            <person name="Aslett M."/>
        </authorList>
    </citation>
    <scope>NUCLEOTIDE SEQUENCE [LARGE SCALE GENOMIC DNA]</scope>
    <source>
        <strain evidence="10">Houghton</strain>
    </source>
</reference>
<evidence type="ECO:0000259" key="9">
    <source>
        <dbReference type="PROSITE" id="PS50125"/>
    </source>
</evidence>
<keyword evidence="5 8" id="KW-0472">Membrane</keyword>
<dbReference type="PANTHER" id="PTHR11920:SF335">
    <property type="entry name" value="GUANYLATE CYCLASE"/>
    <property type="match status" value="1"/>
</dbReference>
<evidence type="ECO:0000256" key="2">
    <source>
        <dbReference type="ARBA" id="ARBA00022692"/>
    </source>
</evidence>
<dbReference type="InterPro" id="IPR029787">
    <property type="entry name" value="Nucleotide_cyclase"/>
</dbReference>
<evidence type="ECO:0000256" key="1">
    <source>
        <dbReference type="ARBA" id="ARBA00004370"/>
    </source>
</evidence>
<feature type="compositionally biased region" description="Low complexity" evidence="7">
    <location>
        <begin position="2613"/>
        <end position="2632"/>
    </location>
</feature>
<dbReference type="GO" id="GO:0007168">
    <property type="term" value="P:receptor guanylyl cyclase signaling pathway"/>
    <property type="evidence" value="ECO:0007669"/>
    <property type="project" value="TreeGrafter"/>
</dbReference>
<feature type="region of interest" description="Disordered" evidence="7">
    <location>
        <begin position="906"/>
        <end position="930"/>
    </location>
</feature>
<dbReference type="InterPro" id="IPR050401">
    <property type="entry name" value="Cyclic_nucleotide_synthase"/>
</dbReference>
<dbReference type="OrthoDB" id="345827at2759"/>
<keyword evidence="2 8" id="KW-0812">Transmembrane</keyword>
<feature type="transmembrane region" description="Helical" evidence="8">
    <location>
        <begin position="1673"/>
        <end position="1692"/>
    </location>
</feature>
<dbReference type="GO" id="GO:0004016">
    <property type="term" value="F:adenylate cyclase activity"/>
    <property type="evidence" value="ECO:0007669"/>
    <property type="project" value="TreeGrafter"/>
</dbReference>
<keyword evidence="11" id="KW-1185">Reference proteome</keyword>
<evidence type="ECO:0000256" key="4">
    <source>
        <dbReference type="ARBA" id="ARBA00022989"/>
    </source>
</evidence>
<sequence length="3120" mass="341487">MFRAPAGFSAAEGCSTVDCSGRWCCSTCQSSHILCTVLECPLAGPCGVVIDRTYDSISLSLQRAALCVCSTVSSAFTCHVLDGREPVLKEAAWGDLRVGNIVRVYCGECVPADLLILTCGHSESAVLDLRMVDGAASFTRRYCVRETKADYSLTALAGLRGRVVCESPAGGSPHFKGTIRLDARPRGTRIVASNVAPRGSILRWTEWIDGLVLHAAEDVAFYQSRRSCKEGNRELDSACSVVVGVFAVVTLLLGVYKTQLSQWLFLLSCGPVALSFALDIVKLRRRENLSYPISLLRERCADSARMRQAWEHRDPHAEQRGHHQQQKCPSSDEGCCASAVFGQLISPSALDDLARADFLLFDKGAVVDGSTLHLRGVCAGGACFARRLAEDLQSGDDLEIGDRLCGSTESAGVPLDLSSDCPSQDERTVDGGGAGSQDIIDSKAMLSFYGSERSLAVRCGRCDIEMEDMSTIEHYYTTHRDERGRLEVLAQIASICHCATPFLSRRTQEGRKEGVDEVAGVPDAVRAQVEVDFQSTLPEDPVVLNLCSALGYKPVLRRGTQLHIERSPIRMPDCPCQFQQAEPLLAPTTPRGAPCRPSSGGGTPAEGNCSCCRATPLQTLVEAVFGEKLCASNCHPVSLVEVVGSHAPSQRRPRLSCVVKPMGHRSGALLVVRGPAADIAKLCRGGLDALKRIEQGMTLAERPQGVACRTGSSSSSSGSEAEKALEHNTDAPDGNTAVGGEERQDDGDAEYVKQVLLAAQRFSLEGSQPLLFAARALSAEELALYIQLSEEASNSMYRQEERQERVITSFETDLQLVGCVAVTEELQPGVRKSLAKIKEVGIRQIFLVGGDKHAALATARHCGLLPSFDWSCLSRPGAPGTRYARSMGDVHHHCCESPSNSGDGAVTIAGNHQGCQSDTEESSDPPRPASCRRCYDEGHSVSVRNTIDDVHTGSPRILYSGCLHGLVTNVSASISHWAIADAQILLQRCLAELAHYALKDRRRLQSPSASIWACECGTTVPRRRLLKVTSRRLSSVGEEGRRAHGSFSQRSYSRTKGHFRREKCVGVHQGDCQKENVGSGRRILQQRSEVHAKDEYSGLFVYAICRADINVCAEIRGQLKQQLVTCIKRSLKPRPVVIAAGSSAEDAAMMQEATVGIMVLCSSAQTEIATNELRWMPPSEADQVTFGEGGERIPVLRQLSRSFLDSARRTYHALLPLLPEHEPAAERGKSLPLPGPAESRLASKGQMDSMELGLTGLTKQGSHLQQQQDMTLEHQQASQVSKRGSGRLGRDSISKNGAFEPCIQAACLYGGSADVVLASFQSLCSLIFRNALFEQAQSLLLIDQVVYSTSLLSSFVFALLLTNLLDYEDPTGSVFCIWFSLIAVAAACLVGHPMAASLDDECFWTACEGILTSVATFALGHQAVFKGMQVGALLHLTDFFLIALCFGVVVRPWLVALNIGGCAARGRVLKGVWQGLQNAFCRRAAVACWANEGCSSCGCKPGAVRPLLLRTAATDASAPAGGSRLRFDRTDHTEDQYRTVSQPSACAADINSHQNREAYMLQTARETIASPYSSVDDLHLTSMHASMRPCGIESMAHRDSALLMDFRETKASDMFILLCYKRIGACFAHLRPLCIVMALASFPWLLTVLQFLLFYGGTSGMRQLHLLPYGFPAWWLVLLPCVAVAMLVAGLFRRFNLLLGPEKVLLAADGMCAEEPETGADDLPARHIEHCGSRYQQRQRPYSVCFNRGKQDAEMSPQTCRLCWTLEATDAFMLRELESNTENYEVQDCQMETRCLGLMEVGCSSAFCRRSFITGAALCSYHRRHHLLFLQRVASRLPAPFFFSLLNGEAVRHSLSLHPRGKALVRSSRTLAIGGLLVGMGTTTDSGDERNLRRGMTDTTSMFSESNVVVEDDWSSESFFGSESDFEAFTPSAPAVVCDEAATEQRANDALKGITLTFRDPYLEADYQSARERELRRSTVVFRSTLAVFLVLGVIFNLVTHNVHNGSAEGMDTSLSVILVVAVMLRLPFKLATALNLFYVLSSTIRYFLGFYNQSYFCRFACTISPPRLLSPLVTTPCAEGFSLDRLGRCIPVDSELHQLMAPLRTRQELLAVAAAYEIGSTAEEVLSKLTCVRITSPQPWERPMNMPNAIPYYLCSPPLFLSVLFCDVADFHNLVCAFSLPQDLVKLLDALFLCFDKLSEQFQLVKIETVFETYLAAAGLNDPVLADDAAGQMDDERDTFGERDLLKVQQGAFSAVETALAMLQVTMYITYDSAEPPARGPEEARSQSSSPRDADASQGVNDSGGQRQTRRLRVKIGIHSGNVISASFCAPREHTSEIHACFVGVADGIHISGATHRFVAHDQQFKWREMIVDVKGKGPMQTYLLDHVVGMRTPLDEATARVPDSAGHGRNLSAGSSTLLFPQESEDVSSYFHGASQWPRQHRSRHWQDPNITVPKSSTVYPEAASQRLADRPDSYSPGGGTSRGVPVVDEPFHCAGCQSMSLVSESSADCAASRPWCALHQSSSSLDALGGGVAAEICGRNDCDSNTECVSLAKESVPLDGRSTLSNERSSRWRGAERMQRITNAVASVFSPVQFGSSSRRRRSGSQVRQANRNRSRSASSSADNPWRRAGTGGAGRTDLEEPLCRLANGGEDDIGRLKLSSRLTRAFGLNARTDMVRLRFCSSDMEDSYKHSFYSDKAHINAIEQAIIIFLVAFVHESIAFLSMDRLSPATCELFQTQRMLWMGIRWLIFWLNLLFIFAALAFVLTNARDPGKKIASEWHTADTVELSFFLTLIHHNTGLLFQHIIFVDALLITASVSSAMLVSQPTTERLRGMLIVCLLLVVNLISCYVREHDDRQTYIVNQEASALERRSLELLNDMLPKELLIEFQNDNLRLAYSHESLAFLFADICGFTAWSRSVSAEQVLSLLQRLFTRFDRDTIMLNLYKLCTIGDAYVAVSGLHIDSPAQEPFSKHPEAFSGPSVAPRVGGQTEEVSNSQWRSQWEAVCGGDSGCCRDRQETDKACRILCMARQMLEHVQAVREEMQVPGLNMRIGLHVGSCVGGVIGSRRLRYDLWGLDVLVGNDIESNGVPGRCTIAAREVIRKPRGAVLLAPHDVLL</sequence>
<feature type="transmembrane region" description="Helical" evidence="8">
    <location>
        <begin position="2019"/>
        <end position="2041"/>
    </location>
</feature>
<feature type="transmembrane region" description="Helical" evidence="8">
    <location>
        <begin position="1345"/>
        <end position="1365"/>
    </location>
</feature>
<dbReference type="GO" id="GO:0005886">
    <property type="term" value="C:plasma membrane"/>
    <property type="evidence" value="ECO:0007669"/>
    <property type="project" value="TreeGrafter"/>
</dbReference>
<dbReference type="SUPFAM" id="SSF55073">
    <property type="entry name" value="Nucleotide cyclase"/>
    <property type="match status" value="2"/>
</dbReference>
<dbReference type="SMART" id="SM00044">
    <property type="entry name" value="CYCc"/>
    <property type="match status" value="1"/>
</dbReference>
<feature type="transmembrane region" description="Helical" evidence="8">
    <location>
        <begin position="2834"/>
        <end position="2853"/>
    </location>
</feature>
<dbReference type="InterPro" id="IPR008250">
    <property type="entry name" value="ATPase_P-typ_transduc_dom_A_sf"/>
</dbReference>
<dbReference type="CDD" id="cd07302">
    <property type="entry name" value="CHD"/>
    <property type="match status" value="2"/>
</dbReference>
<feature type="transmembrane region" description="Helical" evidence="8">
    <location>
        <begin position="1439"/>
        <end position="1460"/>
    </location>
</feature>
<evidence type="ECO:0000256" key="6">
    <source>
        <dbReference type="ARBA" id="ARBA00023239"/>
    </source>
</evidence>
<dbReference type="Gene3D" id="2.70.150.10">
    <property type="entry name" value="Calcium-transporting ATPase, cytoplasmic transduction domain A"/>
    <property type="match status" value="1"/>
</dbReference>
<dbReference type="PROSITE" id="PS50125">
    <property type="entry name" value="GUANYLATE_CYCLASE_2"/>
    <property type="match status" value="2"/>
</dbReference>
<evidence type="ECO:0000313" key="11">
    <source>
        <dbReference type="Proteomes" id="UP000018201"/>
    </source>
</evidence>
<name>U6G8Q2_9EIME</name>
<feature type="region of interest" description="Disordered" evidence="7">
    <location>
        <begin position="2275"/>
        <end position="2310"/>
    </location>
</feature>
<feature type="transmembrane region" description="Helical" evidence="8">
    <location>
        <begin position="2808"/>
        <end position="2828"/>
    </location>
</feature>
<feature type="domain" description="Guanylate cyclase" evidence="9">
    <location>
        <begin position="2906"/>
        <end position="3088"/>
    </location>
</feature>
<dbReference type="Proteomes" id="UP000018201">
    <property type="component" value="Unassembled WGS sequence"/>
</dbReference>
<feature type="region of interest" description="Disordered" evidence="7">
    <location>
        <begin position="1263"/>
        <end position="1289"/>
    </location>
</feature>
<dbReference type="GO" id="GO:0000166">
    <property type="term" value="F:nucleotide binding"/>
    <property type="evidence" value="ECO:0007669"/>
    <property type="project" value="UniProtKB-KW"/>
</dbReference>
<feature type="transmembrane region" description="Helical" evidence="8">
    <location>
        <begin position="1371"/>
        <end position="1390"/>
    </location>
</feature>
<organism evidence="10 11">
    <name type="scientific">Eimeria praecox</name>
    <dbReference type="NCBI Taxonomy" id="51316"/>
    <lineage>
        <taxon>Eukaryota</taxon>
        <taxon>Sar</taxon>
        <taxon>Alveolata</taxon>
        <taxon>Apicomplexa</taxon>
        <taxon>Conoidasida</taxon>
        <taxon>Coccidia</taxon>
        <taxon>Eucoccidiorida</taxon>
        <taxon>Eimeriorina</taxon>
        <taxon>Eimeriidae</taxon>
        <taxon>Eimeria</taxon>
    </lineage>
</organism>
<dbReference type="EMBL" id="HG691203">
    <property type="protein sequence ID" value="CDI75902.1"/>
    <property type="molecule type" value="Genomic_DNA"/>
</dbReference>
<evidence type="ECO:0000313" key="10">
    <source>
        <dbReference type="EMBL" id="CDI75902.1"/>
    </source>
</evidence>
<comment type="subcellular location">
    <subcellularLocation>
        <location evidence="1">Membrane</location>
    </subcellularLocation>
</comment>
<feature type="transmembrane region" description="Helical" evidence="8">
    <location>
        <begin position="1980"/>
        <end position="1999"/>
    </location>
</feature>
<evidence type="ECO:0000256" key="7">
    <source>
        <dbReference type="SAM" id="MobiDB-lite"/>
    </source>
</evidence>
<feature type="compositionally biased region" description="Polar residues" evidence="7">
    <location>
        <begin position="2299"/>
        <end position="2308"/>
    </location>
</feature>
<feature type="region of interest" description="Disordered" evidence="7">
    <location>
        <begin position="2596"/>
        <end position="2640"/>
    </location>
</feature>
<keyword evidence="4 8" id="KW-1133">Transmembrane helix</keyword>
<gene>
    <name evidence="10" type="ORF">EPH_0025580</name>
</gene>
<feature type="domain" description="Guanylate cyclase" evidence="9">
    <location>
        <begin position="2163"/>
        <end position="2351"/>
    </location>
</feature>
<feature type="compositionally biased region" description="Polar residues" evidence="7">
    <location>
        <begin position="1263"/>
        <end position="1282"/>
    </location>
</feature>
<feature type="transmembrane region" description="Helical" evidence="8">
    <location>
        <begin position="1630"/>
        <end position="1653"/>
    </location>
</feature>
<dbReference type="GO" id="GO:0001653">
    <property type="term" value="F:peptide receptor activity"/>
    <property type="evidence" value="ECO:0007669"/>
    <property type="project" value="TreeGrafter"/>
</dbReference>
<dbReference type="InterPro" id="IPR036412">
    <property type="entry name" value="HAD-like_sf"/>
</dbReference>
<evidence type="ECO:0000256" key="3">
    <source>
        <dbReference type="ARBA" id="ARBA00022741"/>
    </source>
</evidence>
<dbReference type="SUPFAM" id="SSF56784">
    <property type="entry name" value="HAD-like"/>
    <property type="match status" value="1"/>
</dbReference>
<dbReference type="Gene3D" id="3.40.50.1000">
    <property type="entry name" value="HAD superfamily/HAD-like"/>
    <property type="match status" value="2"/>
</dbReference>
<feature type="region of interest" description="Disordered" evidence="7">
    <location>
        <begin position="2973"/>
        <end position="2999"/>
    </location>
</feature>
<dbReference type="InterPro" id="IPR001054">
    <property type="entry name" value="A/G_cyclase"/>
</dbReference>
<dbReference type="SUPFAM" id="SSF81653">
    <property type="entry name" value="Calcium ATPase, transduction domain A"/>
    <property type="match status" value="1"/>
</dbReference>
<dbReference type="Gene3D" id="3.30.70.1230">
    <property type="entry name" value="Nucleotide cyclase"/>
    <property type="match status" value="2"/>
</dbReference>
<dbReference type="Pfam" id="PF00211">
    <property type="entry name" value="Guanylate_cyc"/>
    <property type="match status" value="2"/>
</dbReference>
<accession>U6G8Q2</accession>
<proteinExistence type="predicted"/>
<evidence type="ECO:0000256" key="8">
    <source>
        <dbReference type="SAM" id="Phobius"/>
    </source>
</evidence>
<feature type="region of interest" description="Disordered" evidence="7">
    <location>
        <begin position="2440"/>
        <end position="2485"/>
    </location>
</feature>
<dbReference type="GO" id="GO:0004383">
    <property type="term" value="F:guanylate cyclase activity"/>
    <property type="evidence" value="ECO:0007669"/>
    <property type="project" value="TreeGrafter"/>
</dbReference>
<keyword evidence="6" id="KW-0456">Lyase</keyword>
<dbReference type="PANTHER" id="PTHR11920">
    <property type="entry name" value="GUANYLYL CYCLASE"/>
    <property type="match status" value="1"/>
</dbReference>
<feature type="compositionally biased region" description="Polar residues" evidence="7">
    <location>
        <begin position="2451"/>
        <end position="2461"/>
    </location>
</feature>
<dbReference type="VEuPathDB" id="ToxoDB:EPH_0025580"/>
<dbReference type="InterPro" id="IPR023214">
    <property type="entry name" value="HAD_sf"/>
</dbReference>
<evidence type="ECO:0000256" key="5">
    <source>
        <dbReference type="ARBA" id="ARBA00023136"/>
    </source>
</evidence>
<feature type="compositionally biased region" description="Basic and acidic residues" evidence="7">
    <location>
        <begin position="720"/>
        <end position="730"/>
    </location>
</feature>
<feature type="transmembrane region" description="Helical" evidence="8">
    <location>
        <begin position="2747"/>
        <end position="2768"/>
    </location>
</feature>
<feature type="region of interest" description="Disordered" evidence="7">
    <location>
        <begin position="702"/>
        <end position="745"/>
    </location>
</feature>
<dbReference type="GO" id="GO:0035556">
    <property type="term" value="P:intracellular signal transduction"/>
    <property type="evidence" value="ECO:0007669"/>
    <property type="project" value="InterPro"/>
</dbReference>